<reference evidence="1" key="1">
    <citation type="submission" date="2022-04" db="EMBL/GenBank/DDBJ databases">
        <authorList>
            <person name="Criscuolo A."/>
        </authorList>
    </citation>
    <scope>NUCLEOTIDE SEQUENCE</scope>
    <source>
        <strain evidence="1">CIP111895</strain>
    </source>
</reference>
<comment type="caution">
    <text evidence="1">The sequence shown here is derived from an EMBL/GenBank/DDBJ whole genome shotgun (WGS) entry which is preliminary data.</text>
</comment>
<proteinExistence type="predicted"/>
<protein>
    <submittedName>
        <fullName evidence="1">Uncharacterized protein</fullName>
    </submittedName>
</protein>
<accession>A0ABN8KNJ3</accession>
<sequence>MLFASKKSATKPNCVSVGFIVCVSYGKSW</sequence>
<organism evidence="1 2">
    <name type="scientific">Neobacillus rhizosphaerae</name>
    <dbReference type="NCBI Taxonomy" id="2880965"/>
    <lineage>
        <taxon>Bacteria</taxon>
        <taxon>Bacillati</taxon>
        <taxon>Bacillota</taxon>
        <taxon>Bacilli</taxon>
        <taxon>Bacillales</taxon>
        <taxon>Bacillaceae</taxon>
        <taxon>Neobacillus</taxon>
    </lineage>
</organism>
<gene>
    <name evidence="1" type="ORF">BACCIP111895_00844</name>
</gene>
<dbReference type="EMBL" id="CALBWS010000003">
    <property type="protein sequence ID" value="CAH2713690.1"/>
    <property type="molecule type" value="Genomic_DNA"/>
</dbReference>
<evidence type="ECO:0000313" key="1">
    <source>
        <dbReference type="EMBL" id="CAH2713690.1"/>
    </source>
</evidence>
<dbReference type="Proteomes" id="UP000838308">
    <property type="component" value="Unassembled WGS sequence"/>
</dbReference>
<keyword evidence="2" id="KW-1185">Reference proteome</keyword>
<evidence type="ECO:0000313" key="2">
    <source>
        <dbReference type="Proteomes" id="UP000838308"/>
    </source>
</evidence>
<name>A0ABN8KNJ3_9BACI</name>